<dbReference type="PANTHER" id="PTHR12394:SF12">
    <property type="entry name" value="LD08195P"/>
    <property type="match status" value="1"/>
</dbReference>
<proteinExistence type="inferred from homology"/>
<evidence type="ECO:0000313" key="5">
    <source>
        <dbReference type="EMBL" id="CAF3648026.1"/>
    </source>
</evidence>
<sequence>MSISITEKEILYDNPCAPIVKFSHSNNIDDEDMTDDQTSSNIINDTLFHATLEHSFKAFSLEDLVKSFDNTINICFSDQQIIESEKFLPTKQTNLISTSNTWSNLIENLQTSLRNDLKLPYISKNCQLAMNNINEKQQHLEDEFISIDDLNEDEEEELREQLDMHSIIISNNFHHEPFLTAEQVISEIDFMLQDMTPDSGYCDDDDDDDLHISCIKNNEFYLKNQSIYSLNELYDELNISIKNLSHILVQELANRDELEYEKETKNTFISLVLSIQNKRRHYQNDKHEKCRTIVGNNNYTEPGTYLTTIIPFDRDHPTYLSVEHLENLNKILHAINEDSVQVTELLTNYILKVLCPY</sequence>
<dbReference type="Pfam" id="PF07763">
    <property type="entry name" value="FEZ"/>
    <property type="match status" value="1"/>
</dbReference>
<dbReference type="GO" id="GO:0005737">
    <property type="term" value="C:cytoplasm"/>
    <property type="evidence" value="ECO:0007669"/>
    <property type="project" value="TreeGrafter"/>
</dbReference>
<evidence type="ECO:0000256" key="2">
    <source>
        <dbReference type="ARBA" id="ARBA00022553"/>
    </source>
</evidence>
<dbReference type="EMBL" id="CAJOBD010000336">
    <property type="protein sequence ID" value="CAF3648026.1"/>
    <property type="molecule type" value="Genomic_DNA"/>
</dbReference>
<evidence type="ECO:0000313" key="4">
    <source>
        <dbReference type="EMBL" id="CAF0932872.1"/>
    </source>
</evidence>
<protein>
    <submittedName>
        <fullName evidence="5">Uncharacterized protein</fullName>
    </submittedName>
</protein>
<comment type="similarity">
    <text evidence="1">Belongs to the zygin family.</text>
</comment>
<dbReference type="AlphaFoldDB" id="A0A818R288"/>
<dbReference type="GO" id="GO:0030424">
    <property type="term" value="C:axon"/>
    <property type="evidence" value="ECO:0007669"/>
    <property type="project" value="TreeGrafter"/>
</dbReference>
<reference evidence="5" key="1">
    <citation type="submission" date="2021-02" db="EMBL/GenBank/DDBJ databases">
        <authorList>
            <person name="Nowell W R."/>
        </authorList>
    </citation>
    <scope>NUCLEOTIDE SEQUENCE</scope>
</reference>
<organism evidence="5 6">
    <name type="scientific">Rotaria sordida</name>
    <dbReference type="NCBI Taxonomy" id="392033"/>
    <lineage>
        <taxon>Eukaryota</taxon>
        <taxon>Metazoa</taxon>
        <taxon>Spiralia</taxon>
        <taxon>Gnathifera</taxon>
        <taxon>Rotifera</taxon>
        <taxon>Eurotatoria</taxon>
        <taxon>Bdelloidea</taxon>
        <taxon>Philodinida</taxon>
        <taxon>Philodinidae</taxon>
        <taxon>Rotaria</taxon>
    </lineage>
</organism>
<dbReference type="InterPro" id="IPR011680">
    <property type="entry name" value="FEZ"/>
</dbReference>
<gene>
    <name evidence="5" type="ORF">JBS370_LOCUS6188</name>
    <name evidence="4" type="ORF">ZHD862_LOCUS9037</name>
</gene>
<comment type="caution">
    <text evidence="5">The sequence shown here is derived from an EMBL/GenBank/DDBJ whole genome shotgun (WGS) entry which is preliminary data.</text>
</comment>
<dbReference type="PANTHER" id="PTHR12394">
    <property type="entry name" value="ZYGIN"/>
    <property type="match status" value="1"/>
</dbReference>
<dbReference type="Proteomes" id="UP000663864">
    <property type="component" value="Unassembled WGS sequence"/>
</dbReference>
<evidence type="ECO:0000313" key="6">
    <source>
        <dbReference type="Proteomes" id="UP000663836"/>
    </source>
</evidence>
<name>A0A818R288_9BILA</name>
<evidence type="ECO:0000256" key="1">
    <source>
        <dbReference type="ARBA" id="ARBA00006788"/>
    </source>
</evidence>
<accession>A0A818R288</accession>
<dbReference type="Proteomes" id="UP000663836">
    <property type="component" value="Unassembled WGS sequence"/>
</dbReference>
<evidence type="ECO:0000256" key="3">
    <source>
        <dbReference type="ARBA" id="ARBA00023054"/>
    </source>
</evidence>
<keyword evidence="2" id="KW-0597">Phosphoprotein</keyword>
<keyword evidence="3" id="KW-0175">Coiled coil</keyword>
<dbReference type="EMBL" id="CAJNOT010000302">
    <property type="protein sequence ID" value="CAF0932872.1"/>
    <property type="molecule type" value="Genomic_DNA"/>
</dbReference>